<name>A0A3M6UI53_POCDA</name>
<protein>
    <recommendedName>
        <fullName evidence="1">UPA domain-containing protein</fullName>
    </recommendedName>
</protein>
<dbReference type="SUPFAM" id="SSF57586">
    <property type="entry name" value="TNF receptor-like"/>
    <property type="match status" value="1"/>
</dbReference>
<feature type="non-terminal residue" evidence="2">
    <location>
        <position position="389"/>
    </location>
</feature>
<dbReference type="Proteomes" id="UP000275408">
    <property type="component" value="Unassembled WGS sequence"/>
</dbReference>
<dbReference type="AlphaFoldDB" id="A0A3M6UI53"/>
<evidence type="ECO:0000259" key="1">
    <source>
        <dbReference type="Pfam" id="PF17217"/>
    </source>
</evidence>
<dbReference type="EMBL" id="RCHS01001465">
    <property type="protein sequence ID" value="RMX53360.1"/>
    <property type="molecule type" value="Genomic_DNA"/>
</dbReference>
<dbReference type="Gene3D" id="2.10.50.10">
    <property type="entry name" value="Tumor Necrosis Factor Receptor, subunit A, domain 2"/>
    <property type="match status" value="1"/>
</dbReference>
<comment type="caution">
    <text evidence="2">The sequence shown here is derived from an EMBL/GenBank/DDBJ whole genome shotgun (WGS) entry which is preliminary data.</text>
</comment>
<dbReference type="OrthoDB" id="8848202at2759"/>
<sequence length="389" mass="43790">MVGKTFVNQHGTLESCKICAIGQNIVANCSTKSDTICGGCEPGFYLNDKSNTCEECFWCCNHNDRKSFMDCIKEVMMLKESFSGLGLQLLFSSFALNSIKKVEWEHPNQYGPGHVVFEKTGVEAVILDSNKSTLQQVPSDLVLHATSDKLNLPGLLRDGEFPLSPAFYLVTRSKLTGPLELQIPHGANMVLSCNKWKIILKELKNNEWVVVSYVKGSGIKEFFPKSNHVSFETDHFTTFAVVGHCEEQSLPVLKRMKVMAFCNDTRVGEDLVVRLYCFDDCEWSFENLLREEKKKGGKFMSSVESLDFSLSHREDVEIVVKDVDGWKLNNACPMASSQTVVYAITAIKKSHIWCLAPETNNLNLKDPIRYENQSMFPNAVNGDFFVLTE</sequence>
<proteinExistence type="predicted"/>
<keyword evidence="3" id="KW-1185">Reference proteome</keyword>
<dbReference type="GO" id="GO:0016020">
    <property type="term" value="C:membrane"/>
    <property type="evidence" value="ECO:0007669"/>
    <property type="project" value="InterPro"/>
</dbReference>
<accession>A0A3M6UI53</accession>
<dbReference type="Pfam" id="PF17217">
    <property type="entry name" value="UPA"/>
    <property type="match status" value="1"/>
</dbReference>
<dbReference type="InterPro" id="IPR037936">
    <property type="entry name" value="UNC5A-D"/>
</dbReference>
<feature type="domain" description="UPA" evidence="1">
    <location>
        <begin position="253"/>
        <end position="342"/>
    </location>
</feature>
<gene>
    <name evidence="2" type="ORF">pdam_00018690</name>
</gene>
<evidence type="ECO:0000313" key="2">
    <source>
        <dbReference type="EMBL" id="RMX53360.1"/>
    </source>
</evidence>
<organism evidence="2 3">
    <name type="scientific">Pocillopora damicornis</name>
    <name type="common">Cauliflower coral</name>
    <name type="synonym">Millepora damicornis</name>
    <dbReference type="NCBI Taxonomy" id="46731"/>
    <lineage>
        <taxon>Eukaryota</taxon>
        <taxon>Metazoa</taxon>
        <taxon>Cnidaria</taxon>
        <taxon>Anthozoa</taxon>
        <taxon>Hexacorallia</taxon>
        <taxon>Scleractinia</taxon>
        <taxon>Astrocoeniina</taxon>
        <taxon>Pocilloporidae</taxon>
        <taxon>Pocillopora</taxon>
    </lineage>
</organism>
<dbReference type="PANTHER" id="PTHR12582">
    <property type="entry name" value="NETRIN RECEPTOR UNC5"/>
    <property type="match status" value="1"/>
</dbReference>
<dbReference type="STRING" id="46731.A0A3M6UI53"/>
<reference evidence="2 3" key="1">
    <citation type="journal article" date="2018" name="Sci. Rep.">
        <title>Comparative analysis of the Pocillopora damicornis genome highlights role of immune system in coral evolution.</title>
        <authorList>
            <person name="Cunning R."/>
            <person name="Bay R.A."/>
            <person name="Gillette P."/>
            <person name="Baker A.C."/>
            <person name="Traylor-Knowles N."/>
        </authorList>
    </citation>
    <scope>NUCLEOTIDE SEQUENCE [LARGE SCALE GENOMIC DNA]</scope>
    <source>
        <strain evidence="2">RSMAS</strain>
        <tissue evidence="2">Whole animal</tissue>
    </source>
</reference>
<dbReference type="PANTHER" id="PTHR12582:SF47">
    <property type="entry name" value="NETRIN RECEPTOR UNC-5"/>
    <property type="match status" value="1"/>
</dbReference>
<dbReference type="GO" id="GO:0005042">
    <property type="term" value="F:netrin receptor activity"/>
    <property type="evidence" value="ECO:0007669"/>
    <property type="project" value="InterPro"/>
</dbReference>
<evidence type="ECO:0000313" key="3">
    <source>
        <dbReference type="Proteomes" id="UP000275408"/>
    </source>
</evidence>
<dbReference type="InterPro" id="IPR033772">
    <property type="entry name" value="UPA"/>
</dbReference>